<evidence type="ECO:0000256" key="2">
    <source>
        <dbReference type="ARBA" id="ARBA00023125"/>
    </source>
</evidence>
<dbReference type="SMART" id="SM00421">
    <property type="entry name" value="HTH_LUXR"/>
    <property type="match status" value="2"/>
</dbReference>
<dbReference type="RefSeq" id="WP_142000208.1">
    <property type="nucleotide sequence ID" value="NZ_VFML01000001.1"/>
</dbReference>
<dbReference type="Gene3D" id="1.10.10.10">
    <property type="entry name" value="Winged helix-like DNA-binding domain superfamily/Winged helix DNA-binding domain"/>
    <property type="match status" value="2"/>
</dbReference>
<gene>
    <name evidence="7" type="ORF">FB471_4347</name>
</gene>
<keyword evidence="8" id="KW-1185">Reference proteome</keyword>
<dbReference type="AlphaFoldDB" id="A0A542DN67"/>
<keyword evidence="3" id="KW-0804">Transcription</keyword>
<dbReference type="InterPro" id="IPR001789">
    <property type="entry name" value="Sig_transdc_resp-reg_receiver"/>
</dbReference>
<evidence type="ECO:0000313" key="7">
    <source>
        <dbReference type="EMBL" id="TQJ04549.1"/>
    </source>
</evidence>
<evidence type="ECO:0000259" key="6">
    <source>
        <dbReference type="PROSITE" id="PS50110"/>
    </source>
</evidence>
<dbReference type="InterPro" id="IPR016032">
    <property type="entry name" value="Sig_transdc_resp-reg_C-effctor"/>
</dbReference>
<dbReference type="PROSITE" id="PS50110">
    <property type="entry name" value="RESPONSE_REGULATORY"/>
    <property type="match status" value="1"/>
</dbReference>
<dbReference type="PANTHER" id="PTHR43214:SF41">
    <property type="entry name" value="NITRATE_NITRITE RESPONSE REGULATOR PROTEIN NARP"/>
    <property type="match status" value="1"/>
</dbReference>
<dbReference type="PRINTS" id="PR00038">
    <property type="entry name" value="HTHLUXR"/>
</dbReference>
<evidence type="ECO:0000313" key="8">
    <source>
        <dbReference type="Proteomes" id="UP000320876"/>
    </source>
</evidence>
<dbReference type="PROSITE" id="PS00622">
    <property type="entry name" value="HTH_LUXR_1"/>
    <property type="match status" value="1"/>
</dbReference>
<dbReference type="InterPro" id="IPR036388">
    <property type="entry name" value="WH-like_DNA-bd_sf"/>
</dbReference>
<comment type="caution">
    <text evidence="7">The sequence shown here is derived from an EMBL/GenBank/DDBJ whole genome shotgun (WGS) entry which is preliminary data.</text>
</comment>
<dbReference type="GO" id="GO:0006355">
    <property type="term" value="P:regulation of DNA-templated transcription"/>
    <property type="evidence" value="ECO:0007669"/>
    <property type="project" value="InterPro"/>
</dbReference>
<dbReference type="CDD" id="cd06170">
    <property type="entry name" value="LuxR_C_like"/>
    <property type="match status" value="2"/>
</dbReference>
<organism evidence="7 8">
    <name type="scientific">Amycolatopsis cihanbeyliensis</name>
    <dbReference type="NCBI Taxonomy" id="1128664"/>
    <lineage>
        <taxon>Bacteria</taxon>
        <taxon>Bacillati</taxon>
        <taxon>Actinomycetota</taxon>
        <taxon>Actinomycetes</taxon>
        <taxon>Pseudonocardiales</taxon>
        <taxon>Pseudonocardiaceae</taxon>
        <taxon>Amycolatopsis</taxon>
    </lineage>
</organism>
<dbReference type="PROSITE" id="PS50043">
    <property type="entry name" value="HTH_LUXR_2"/>
    <property type="match status" value="2"/>
</dbReference>
<dbReference type="InterPro" id="IPR000792">
    <property type="entry name" value="Tscrpt_reg_LuxR_C"/>
</dbReference>
<dbReference type="PANTHER" id="PTHR43214">
    <property type="entry name" value="TWO-COMPONENT RESPONSE REGULATOR"/>
    <property type="match status" value="1"/>
</dbReference>
<keyword evidence="2 7" id="KW-0238">DNA-binding</keyword>
<dbReference type="EMBL" id="VFML01000001">
    <property type="protein sequence ID" value="TQJ04549.1"/>
    <property type="molecule type" value="Genomic_DNA"/>
</dbReference>
<dbReference type="InterPro" id="IPR039420">
    <property type="entry name" value="WalR-like"/>
</dbReference>
<keyword evidence="1" id="KW-0805">Transcription regulation</keyword>
<feature type="domain" description="Response regulatory" evidence="6">
    <location>
        <begin position="14"/>
        <end position="130"/>
    </location>
</feature>
<accession>A0A542DN67</accession>
<comment type="caution">
    <text evidence="4">Lacks conserved residue(s) required for the propagation of feature annotation.</text>
</comment>
<dbReference type="InterPro" id="IPR011006">
    <property type="entry name" value="CheY-like_superfamily"/>
</dbReference>
<sequence>MSDTMNNQDRPPRKVVVRCLDALLRDALASWVQALPGHLVAGAVTSGPELLRLCTLRSPHLAVVEIRSADADELRLLDNLRRCRPRTYVVGVHHSLDTHKLLRLHRAGADRLVSSRYGLPTLRAALLGAGTGPPSRSASGGLSGRELEILALISAGCPVVEVADVLGISPHTVTNHKRRIFAKLEVHSRTEAAAEAGRLGLAWRASVGPAAEGLFGGPPGALHDEVARVLSTHGIAARPPVTILVEPTESCWRAAEQQAAPIIVIDPAFRGRNAVAGALLRGASATLTGDRLAERLPAAIALTAAGYLVATGDPVRALLAESYPAAPTTLTPRERDVLDSISRGHSVRQTAHELGITIKTVQSIQRQLFSKLRVHNRTAALELARRLGLVSPPTGT</sequence>
<reference evidence="7 8" key="1">
    <citation type="submission" date="2019-06" db="EMBL/GenBank/DDBJ databases">
        <title>Sequencing the genomes of 1000 actinobacteria strains.</title>
        <authorList>
            <person name="Klenk H.-P."/>
        </authorList>
    </citation>
    <scope>NUCLEOTIDE SEQUENCE [LARGE SCALE GENOMIC DNA]</scope>
    <source>
        <strain evidence="7 8">DSM 45679</strain>
    </source>
</reference>
<evidence type="ECO:0000256" key="1">
    <source>
        <dbReference type="ARBA" id="ARBA00023015"/>
    </source>
</evidence>
<dbReference type="Gene3D" id="3.40.50.2300">
    <property type="match status" value="1"/>
</dbReference>
<dbReference type="SUPFAM" id="SSF52172">
    <property type="entry name" value="CheY-like"/>
    <property type="match status" value="1"/>
</dbReference>
<dbReference type="SUPFAM" id="SSF46894">
    <property type="entry name" value="C-terminal effector domain of the bipartite response regulators"/>
    <property type="match status" value="2"/>
</dbReference>
<proteinExistence type="predicted"/>
<dbReference type="GO" id="GO:0000160">
    <property type="term" value="P:phosphorelay signal transduction system"/>
    <property type="evidence" value="ECO:0007669"/>
    <property type="project" value="InterPro"/>
</dbReference>
<evidence type="ECO:0000259" key="5">
    <source>
        <dbReference type="PROSITE" id="PS50043"/>
    </source>
</evidence>
<dbReference type="Proteomes" id="UP000320876">
    <property type="component" value="Unassembled WGS sequence"/>
</dbReference>
<dbReference type="GO" id="GO:0003677">
    <property type="term" value="F:DNA binding"/>
    <property type="evidence" value="ECO:0007669"/>
    <property type="project" value="UniProtKB-KW"/>
</dbReference>
<evidence type="ECO:0000256" key="4">
    <source>
        <dbReference type="PROSITE-ProRule" id="PRU00169"/>
    </source>
</evidence>
<dbReference type="OrthoDB" id="3505224at2"/>
<evidence type="ECO:0000256" key="3">
    <source>
        <dbReference type="ARBA" id="ARBA00023163"/>
    </source>
</evidence>
<feature type="domain" description="HTH luxR-type" evidence="5">
    <location>
        <begin position="135"/>
        <end position="200"/>
    </location>
</feature>
<name>A0A542DN67_AMYCI</name>
<protein>
    <submittedName>
        <fullName evidence="7">DNA-binding NarL/FixJ family response regulator</fullName>
    </submittedName>
</protein>
<feature type="domain" description="HTH luxR-type" evidence="5">
    <location>
        <begin position="323"/>
        <end position="388"/>
    </location>
</feature>
<dbReference type="Pfam" id="PF00196">
    <property type="entry name" value="GerE"/>
    <property type="match status" value="2"/>
</dbReference>